<evidence type="ECO:0000256" key="4">
    <source>
        <dbReference type="PROSITE-ProRule" id="PRU00192"/>
    </source>
</evidence>
<dbReference type="PANTHER" id="PTHR47174">
    <property type="entry name" value="BRIDGING INTEGRATOR 3"/>
    <property type="match status" value="1"/>
</dbReference>
<dbReference type="Gene3D" id="2.30.30.40">
    <property type="entry name" value="SH3 Domains"/>
    <property type="match status" value="1"/>
</dbReference>
<dbReference type="InterPro" id="IPR036028">
    <property type="entry name" value="SH3-like_dom_sf"/>
</dbReference>
<keyword evidence="2 4" id="KW-0728">SH3 domain</keyword>
<dbReference type="SMART" id="SM00326">
    <property type="entry name" value="SH3"/>
    <property type="match status" value="1"/>
</dbReference>
<dbReference type="AlphaFoldDB" id="A0A409XY58"/>
<dbReference type="PANTHER" id="PTHR47174:SF3">
    <property type="entry name" value="BRIDGING INTEGRATOR 3"/>
    <property type="match status" value="1"/>
</dbReference>
<organism evidence="7 8">
    <name type="scientific">Gymnopilus dilepis</name>
    <dbReference type="NCBI Taxonomy" id="231916"/>
    <lineage>
        <taxon>Eukaryota</taxon>
        <taxon>Fungi</taxon>
        <taxon>Dikarya</taxon>
        <taxon>Basidiomycota</taxon>
        <taxon>Agaricomycotina</taxon>
        <taxon>Agaricomycetes</taxon>
        <taxon>Agaricomycetidae</taxon>
        <taxon>Agaricales</taxon>
        <taxon>Agaricineae</taxon>
        <taxon>Hymenogastraceae</taxon>
        <taxon>Gymnopilus</taxon>
    </lineage>
</organism>
<dbReference type="Pfam" id="PF00018">
    <property type="entry name" value="SH3_1"/>
    <property type="match status" value="1"/>
</dbReference>
<dbReference type="GO" id="GO:0015629">
    <property type="term" value="C:actin cytoskeleton"/>
    <property type="evidence" value="ECO:0007669"/>
    <property type="project" value="TreeGrafter"/>
</dbReference>
<dbReference type="GO" id="GO:0097320">
    <property type="term" value="P:plasma membrane tubulation"/>
    <property type="evidence" value="ECO:0007669"/>
    <property type="project" value="TreeGrafter"/>
</dbReference>
<dbReference type="GO" id="GO:0031097">
    <property type="term" value="C:medial cortex"/>
    <property type="evidence" value="ECO:0007669"/>
    <property type="project" value="TreeGrafter"/>
</dbReference>
<keyword evidence="3" id="KW-0963">Cytoplasm</keyword>
<dbReference type="GO" id="GO:0051666">
    <property type="term" value="P:actin cortical patch localization"/>
    <property type="evidence" value="ECO:0007669"/>
    <property type="project" value="InterPro"/>
</dbReference>
<feature type="domain" description="SH3" evidence="6">
    <location>
        <begin position="74"/>
        <end position="132"/>
    </location>
</feature>
<dbReference type="InParanoid" id="A0A409XY58"/>
<evidence type="ECO:0000313" key="8">
    <source>
        <dbReference type="Proteomes" id="UP000284706"/>
    </source>
</evidence>
<proteinExistence type="predicted"/>
<dbReference type="GO" id="GO:0006897">
    <property type="term" value="P:endocytosis"/>
    <property type="evidence" value="ECO:0007669"/>
    <property type="project" value="InterPro"/>
</dbReference>
<dbReference type="STRING" id="231916.A0A409XY58"/>
<comment type="subcellular location">
    <subcellularLocation>
        <location evidence="1">Cytoplasm</location>
    </subcellularLocation>
</comment>
<evidence type="ECO:0000256" key="1">
    <source>
        <dbReference type="ARBA" id="ARBA00004496"/>
    </source>
</evidence>
<dbReference type="PRINTS" id="PR01887">
    <property type="entry name" value="SPECTRNALPHA"/>
</dbReference>
<sequence length="219" mass="23178">MSPQDPQAAAMLAHIVSQVEQNVNFLLAQGYVNQRDASAFLTKLPNVGADNSVGAMAPRMPMPTRAPMPTPAPRAVPQAKALWAYTGDADDLSFEAGDIIEIVEETNADWWTGRVNGKQGLFPSAYVERVAPAPAPGPAPSAAKPYRPFGAALHGTDLPPPSGGGTNSVGLQEKSGQEQKKDKYGQYKNTVSVEVLLELGVWLIDTRSAIGGGLVRAIF</sequence>
<dbReference type="GO" id="GO:0043332">
    <property type="term" value="C:mating projection tip"/>
    <property type="evidence" value="ECO:0007669"/>
    <property type="project" value="TreeGrafter"/>
</dbReference>
<dbReference type="InterPro" id="IPR001452">
    <property type="entry name" value="SH3_domain"/>
</dbReference>
<feature type="region of interest" description="Disordered" evidence="5">
    <location>
        <begin position="134"/>
        <end position="183"/>
    </location>
</feature>
<evidence type="ECO:0000256" key="5">
    <source>
        <dbReference type="SAM" id="MobiDB-lite"/>
    </source>
</evidence>
<evidence type="ECO:0000256" key="3">
    <source>
        <dbReference type="ARBA" id="ARBA00022490"/>
    </source>
</evidence>
<dbReference type="FunFam" id="2.30.30.40:FF:000072">
    <property type="entry name" value="Unconventional Myosin IB"/>
    <property type="match status" value="1"/>
</dbReference>
<dbReference type="GO" id="GO:1990528">
    <property type="term" value="C:Rvs161p-Rvs167p complex"/>
    <property type="evidence" value="ECO:0007669"/>
    <property type="project" value="TreeGrafter"/>
</dbReference>
<dbReference type="GO" id="GO:0008289">
    <property type="term" value="F:lipid binding"/>
    <property type="evidence" value="ECO:0007669"/>
    <property type="project" value="TreeGrafter"/>
</dbReference>
<comment type="caution">
    <text evidence="7">The sequence shown here is derived from an EMBL/GenBank/DDBJ whole genome shotgun (WGS) entry which is preliminary data.</text>
</comment>
<keyword evidence="8" id="KW-1185">Reference proteome</keyword>
<accession>A0A409XY58</accession>
<dbReference type="OrthoDB" id="5983572at2759"/>
<evidence type="ECO:0000313" key="7">
    <source>
        <dbReference type="EMBL" id="PPQ95707.1"/>
    </source>
</evidence>
<dbReference type="EMBL" id="NHYE01001417">
    <property type="protein sequence ID" value="PPQ95707.1"/>
    <property type="molecule type" value="Genomic_DNA"/>
</dbReference>
<dbReference type="PRINTS" id="PR00452">
    <property type="entry name" value="SH3DOMAIN"/>
</dbReference>
<reference evidence="7 8" key="1">
    <citation type="journal article" date="2018" name="Evol. Lett.">
        <title>Horizontal gene cluster transfer increased hallucinogenic mushroom diversity.</title>
        <authorList>
            <person name="Reynolds H.T."/>
            <person name="Vijayakumar V."/>
            <person name="Gluck-Thaler E."/>
            <person name="Korotkin H.B."/>
            <person name="Matheny P.B."/>
            <person name="Slot J.C."/>
        </authorList>
    </citation>
    <scope>NUCLEOTIDE SEQUENCE [LARGE SCALE GENOMIC DNA]</scope>
    <source>
        <strain evidence="7 8">SRW20</strain>
    </source>
</reference>
<gene>
    <name evidence="7" type="ORF">CVT26_008350</name>
</gene>
<dbReference type="PROSITE" id="PS50002">
    <property type="entry name" value="SH3"/>
    <property type="match status" value="1"/>
</dbReference>
<dbReference type="SUPFAM" id="SSF50044">
    <property type="entry name" value="SH3-domain"/>
    <property type="match status" value="1"/>
</dbReference>
<evidence type="ECO:0000259" key="6">
    <source>
        <dbReference type="PROSITE" id="PS50002"/>
    </source>
</evidence>
<name>A0A409XY58_9AGAR</name>
<protein>
    <recommendedName>
        <fullName evidence="6">SH3 domain-containing protein</fullName>
    </recommendedName>
</protein>
<dbReference type="InterPro" id="IPR046982">
    <property type="entry name" value="BIN3/RVS161-like"/>
</dbReference>
<evidence type="ECO:0000256" key="2">
    <source>
        <dbReference type="ARBA" id="ARBA00022443"/>
    </source>
</evidence>
<dbReference type="Proteomes" id="UP000284706">
    <property type="component" value="Unassembled WGS sequence"/>
</dbReference>